<evidence type="ECO:0000313" key="5">
    <source>
        <dbReference type="Proteomes" id="UP000053144"/>
    </source>
</evidence>
<dbReference type="Proteomes" id="UP000743370">
    <property type="component" value="Unassembled WGS sequence"/>
</dbReference>
<evidence type="ECO:0000256" key="1">
    <source>
        <dbReference type="SAM" id="MobiDB-lite"/>
    </source>
</evidence>
<keyword evidence="2" id="KW-0732">Signal</keyword>
<feature type="compositionally biased region" description="Pro residues" evidence="1">
    <location>
        <begin position="56"/>
        <end position="73"/>
    </location>
</feature>
<evidence type="ECO:0000313" key="6">
    <source>
        <dbReference type="Proteomes" id="UP000743370"/>
    </source>
</evidence>
<feature type="chain" id="PRO_5035993223" evidence="2">
    <location>
        <begin position="24"/>
        <end position="80"/>
    </location>
</feature>
<protein>
    <submittedName>
        <fullName evidence="4">Uncharacterized protein</fullName>
    </submittedName>
</protein>
<gene>
    <name evidence="3" type="ORF">HKW66_Vig0244450</name>
    <name evidence="4" type="ORF">LR48_Vigan03g119600</name>
</gene>
<dbReference type="AlphaFoldDB" id="A0A0L9U5W3"/>
<reference evidence="4" key="2">
    <citation type="submission" date="2015-02" db="EMBL/GenBank/DDBJ databases">
        <authorList>
            <person name="Chooi Y.-H."/>
        </authorList>
    </citation>
    <scope>NUCLEOTIDE SEQUENCE</scope>
    <source>
        <tissue evidence="4">Seedling</tissue>
    </source>
</reference>
<reference evidence="3 6" key="3">
    <citation type="submission" date="2020-05" db="EMBL/GenBank/DDBJ databases">
        <title>Vigna angularis (adzuki bean) Var. LongXiaoDou No. 4 denovo assembly.</title>
        <authorList>
            <person name="Xiang H."/>
        </authorList>
    </citation>
    <scope>NUCLEOTIDE SEQUENCE [LARGE SCALE GENOMIC DNA]</scope>
    <source>
        <tissue evidence="3">Leaf</tissue>
    </source>
</reference>
<dbReference type="Proteomes" id="UP000053144">
    <property type="component" value="Chromosome 3"/>
</dbReference>
<evidence type="ECO:0000256" key="2">
    <source>
        <dbReference type="SAM" id="SignalP"/>
    </source>
</evidence>
<feature type="signal peptide" evidence="2">
    <location>
        <begin position="1"/>
        <end position="23"/>
    </location>
</feature>
<accession>A0A0L9U5W3</accession>
<organism evidence="4 5">
    <name type="scientific">Phaseolus angularis</name>
    <name type="common">Azuki bean</name>
    <name type="synonym">Vigna angularis</name>
    <dbReference type="NCBI Taxonomy" id="3914"/>
    <lineage>
        <taxon>Eukaryota</taxon>
        <taxon>Viridiplantae</taxon>
        <taxon>Streptophyta</taxon>
        <taxon>Embryophyta</taxon>
        <taxon>Tracheophyta</taxon>
        <taxon>Spermatophyta</taxon>
        <taxon>Magnoliopsida</taxon>
        <taxon>eudicotyledons</taxon>
        <taxon>Gunneridae</taxon>
        <taxon>Pentapetalae</taxon>
        <taxon>rosids</taxon>
        <taxon>fabids</taxon>
        <taxon>Fabales</taxon>
        <taxon>Fabaceae</taxon>
        <taxon>Papilionoideae</taxon>
        <taxon>50 kb inversion clade</taxon>
        <taxon>NPAAA clade</taxon>
        <taxon>indigoferoid/millettioid clade</taxon>
        <taxon>Phaseoleae</taxon>
        <taxon>Vigna</taxon>
    </lineage>
</organism>
<feature type="region of interest" description="Disordered" evidence="1">
    <location>
        <begin position="51"/>
        <end position="80"/>
    </location>
</feature>
<name>A0A0L9U5W3_PHAAN</name>
<dbReference type="OMA" id="IRSCHIA"/>
<evidence type="ECO:0000313" key="4">
    <source>
        <dbReference type="EMBL" id="KOM37814.1"/>
    </source>
</evidence>
<dbReference type="EMBL" id="CM003373">
    <property type="protein sequence ID" value="KOM37814.1"/>
    <property type="molecule type" value="Genomic_DNA"/>
</dbReference>
<reference evidence="5" key="1">
    <citation type="journal article" date="2015" name="Proc. Natl. Acad. Sci. U.S.A.">
        <title>Genome sequencing of adzuki bean (Vigna angularis) provides insight into high starch and low fat accumulation and domestication.</title>
        <authorList>
            <person name="Yang K."/>
            <person name="Tian Z."/>
            <person name="Chen C."/>
            <person name="Luo L."/>
            <person name="Zhao B."/>
            <person name="Wang Z."/>
            <person name="Yu L."/>
            <person name="Li Y."/>
            <person name="Sun Y."/>
            <person name="Li W."/>
            <person name="Chen Y."/>
            <person name="Li Y."/>
            <person name="Zhang Y."/>
            <person name="Ai D."/>
            <person name="Zhao J."/>
            <person name="Shang C."/>
            <person name="Ma Y."/>
            <person name="Wu B."/>
            <person name="Wang M."/>
            <person name="Gao L."/>
            <person name="Sun D."/>
            <person name="Zhang P."/>
            <person name="Guo F."/>
            <person name="Wang W."/>
            <person name="Li Y."/>
            <person name="Wang J."/>
            <person name="Varshney R.K."/>
            <person name="Wang J."/>
            <person name="Ling H.Q."/>
            <person name="Wan P."/>
        </authorList>
    </citation>
    <scope>NUCLEOTIDE SEQUENCE</scope>
    <source>
        <strain evidence="5">cv. Jingnong 6</strain>
    </source>
</reference>
<dbReference type="Gramene" id="KOM37814">
    <property type="protein sequence ID" value="KOM37814"/>
    <property type="gene ID" value="LR48_Vigan03g119600"/>
</dbReference>
<dbReference type="EMBL" id="JABFOF010000002">
    <property type="protein sequence ID" value="KAG2404798.1"/>
    <property type="molecule type" value="Genomic_DNA"/>
</dbReference>
<proteinExistence type="predicted"/>
<evidence type="ECO:0000313" key="3">
    <source>
        <dbReference type="EMBL" id="KAG2404798.1"/>
    </source>
</evidence>
<sequence>MKAIFIAFLLFASLFFLPTSTMARELKEGTFQTGDPNNPAVNCTPGQSYRNCIPSSTPPTPPTSSEAPPPPPCSDYRRNC</sequence>